<feature type="binding site" evidence="4">
    <location>
        <position position="304"/>
    </location>
    <ligand>
        <name>FAD</name>
        <dbReference type="ChEBI" id="CHEBI:57692"/>
    </ligand>
</feature>
<evidence type="ECO:0000313" key="9">
    <source>
        <dbReference type="Proteomes" id="UP001155280"/>
    </source>
</evidence>
<feature type="binding site" evidence="4">
    <location>
        <position position="263"/>
    </location>
    <ligand>
        <name>NAD(+)</name>
        <dbReference type="ChEBI" id="CHEBI:57540"/>
    </ligand>
</feature>
<dbReference type="SUPFAM" id="SSF55424">
    <property type="entry name" value="FAD/NAD-linked reductases, dimerisation (C-terminal) domain"/>
    <property type="match status" value="1"/>
</dbReference>
<dbReference type="Proteomes" id="UP001155280">
    <property type="component" value="Unassembled WGS sequence"/>
</dbReference>
<dbReference type="AlphaFoldDB" id="A0A9X2I4W8"/>
<evidence type="ECO:0000256" key="3">
    <source>
        <dbReference type="ARBA" id="ARBA00022827"/>
    </source>
</evidence>
<dbReference type="Pfam" id="PF02852">
    <property type="entry name" value="Pyr_redox_dim"/>
    <property type="match status" value="1"/>
</dbReference>
<dbReference type="GO" id="GO:0016491">
    <property type="term" value="F:oxidoreductase activity"/>
    <property type="evidence" value="ECO:0007669"/>
    <property type="project" value="InterPro"/>
</dbReference>
<feature type="disulfide bond" description="Redox-active" evidence="5">
    <location>
        <begin position="43"/>
        <end position="48"/>
    </location>
</feature>
<reference evidence="8" key="1">
    <citation type="submission" date="2022-07" db="EMBL/GenBank/DDBJ databases">
        <title>Gramela sediminis sp. nov., isolated from deep-sea sediment of the Indian Ocean.</title>
        <authorList>
            <person name="Shi H."/>
        </authorList>
    </citation>
    <scope>NUCLEOTIDE SEQUENCE</scope>
    <source>
        <strain evidence="8">GC03-9</strain>
    </source>
</reference>
<dbReference type="PRINTS" id="PR00368">
    <property type="entry name" value="FADPNR"/>
</dbReference>
<comment type="caution">
    <text evidence="8">The sequence shown here is derived from an EMBL/GenBank/DDBJ whole genome shotgun (WGS) entry which is preliminary data.</text>
</comment>
<dbReference type="SUPFAM" id="SSF51905">
    <property type="entry name" value="FAD/NAD(P)-binding domain"/>
    <property type="match status" value="1"/>
</dbReference>
<proteinExistence type="inferred from homology"/>
<evidence type="ECO:0000256" key="1">
    <source>
        <dbReference type="ARBA" id="ARBA00007532"/>
    </source>
</evidence>
<keyword evidence="4" id="KW-0520">NAD</keyword>
<evidence type="ECO:0000256" key="5">
    <source>
        <dbReference type="PIRSR" id="PIRSR000350-4"/>
    </source>
</evidence>
<dbReference type="Gene3D" id="3.50.50.60">
    <property type="entry name" value="FAD/NAD(P)-binding domain"/>
    <property type="match status" value="2"/>
</dbReference>
<gene>
    <name evidence="8" type="ORF">MKO06_05960</name>
</gene>
<comment type="cofactor">
    <cofactor evidence="4">
        <name>FAD</name>
        <dbReference type="ChEBI" id="CHEBI:57692"/>
    </cofactor>
    <text evidence="4">Binds 1 FAD per subunit.</text>
</comment>
<dbReference type="PANTHER" id="PTHR43014:SF5">
    <property type="entry name" value="GLUTATHIONE REDUCTASE (NADPH)"/>
    <property type="match status" value="1"/>
</dbReference>
<keyword evidence="2" id="KW-0285">Flavoprotein</keyword>
<dbReference type="EMBL" id="JANCNS010000001">
    <property type="protein sequence ID" value="MCP9199442.1"/>
    <property type="molecule type" value="Genomic_DNA"/>
</dbReference>
<dbReference type="InterPro" id="IPR023753">
    <property type="entry name" value="FAD/NAD-binding_dom"/>
</dbReference>
<accession>A0A9X2I4W8</accession>
<protein>
    <submittedName>
        <fullName evidence="8">NAD(P)/FAD-dependent oxidoreductase</fullName>
    </submittedName>
</protein>
<feature type="binding site" evidence="4">
    <location>
        <begin position="173"/>
        <end position="180"/>
    </location>
    <ligand>
        <name>NAD(+)</name>
        <dbReference type="ChEBI" id="CHEBI:57540"/>
    </ligand>
</feature>
<dbReference type="InterPro" id="IPR036188">
    <property type="entry name" value="FAD/NAD-bd_sf"/>
</dbReference>
<dbReference type="GO" id="GO:0000166">
    <property type="term" value="F:nucleotide binding"/>
    <property type="evidence" value="ECO:0007669"/>
    <property type="project" value="UniProtKB-KW"/>
</dbReference>
<dbReference type="PRINTS" id="PR00411">
    <property type="entry name" value="PNDRDTASEI"/>
</dbReference>
<name>A0A9X2I4W8_9FLAO</name>
<dbReference type="InterPro" id="IPR004099">
    <property type="entry name" value="Pyr_nucl-diS_OxRdtase_dimer"/>
</dbReference>
<dbReference type="PIRSF" id="PIRSF000350">
    <property type="entry name" value="Mercury_reductase_MerA"/>
    <property type="match status" value="1"/>
</dbReference>
<evidence type="ECO:0000313" key="8">
    <source>
        <dbReference type="EMBL" id="MCP9199442.1"/>
    </source>
</evidence>
<dbReference type="InterPro" id="IPR001100">
    <property type="entry name" value="Pyr_nuc-diS_OxRdtase"/>
</dbReference>
<dbReference type="Gene3D" id="3.30.390.30">
    <property type="match status" value="1"/>
</dbReference>
<dbReference type="RefSeq" id="WP_241549738.1">
    <property type="nucleotide sequence ID" value="NZ_JANCNS010000001.1"/>
</dbReference>
<dbReference type="InterPro" id="IPR016156">
    <property type="entry name" value="FAD/NAD-linked_Rdtase_dimer_sf"/>
</dbReference>
<keyword evidence="3 4" id="KW-0274">FAD</keyword>
<organism evidence="8 9">
    <name type="scientific">Christiangramia oceanisediminis</name>
    <dbReference type="NCBI Taxonomy" id="2920386"/>
    <lineage>
        <taxon>Bacteria</taxon>
        <taxon>Pseudomonadati</taxon>
        <taxon>Bacteroidota</taxon>
        <taxon>Flavobacteriia</taxon>
        <taxon>Flavobacteriales</taxon>
        <taxon>Flavobacteriaceae</taxon>
        <taxon>Christiangramia</taxon>
    </lineage>
</organism>
<keyword evidence="4" id="KW-0547">Nucleotide-binding</keyword>
<evidence type="ECO:0000259" key="7">
    <source>
        <dbReference type="Pfam" id="PF07992"/>
    </source>
</evidence>
<evidence type="ECO:0000256" key="4">
    <source>
        <dbReference type="PIRSR" id="PIRSR000350-3"/>
    </source>
</evidence>
<feature type="domain" description="Pyridine nucleotide-disulphide oxidoreductase dimerisation" evidence="6">
    <location>
        <begin position="343"/>
        <end position="449"/>
    </location>
</feature>
<keyword evidence="9" id="KW-1185">Reference proteome</keyword>
<sequence>MGFEEFDVFVIGTGTAGKSVAKECVAEGLKVAIADNREFGGTCANRGCDPKKVLVGLTEILERARKMQGNGITKMPEFSWKDLMEFKKKFTDAVPAATEKDLEKLGIKMYHQSPKFLDENTLSVEGKTVTAKKIVIATGQKPLELPIPGRHFPITSDDFLELEELPESMIFIGAGYIGMEFSHIAARCGVKVTVIDGESRALNNFDEDMVEYLSQASEDIGIEFIFDAEVTEIEKLRKNYRVTANQNGKEISLNAGMVVNCAGRVPAIDELDLEKANIEFNKKGVVVNDRLQCPGNLDVYACGDVSASEGLPLTPLSSQEARIVAANILDKDRAQKVDYPPQPSVVFTLPNLASVGLNEKQAREKGYDFTVEKKNVPGWFNAKRINDSYYAYKTLVDKETGLILGAHLVSNEASEMINMFVMAMCGKLDCRTLKGMIFSYPSWASDIKAMV</sequence>
<evidence type="ECO:0000256" key="2">
    <source>
        <dbReference type="ARBA" id="ARBA00022630"/>
    </source>
</evidence>
<dbReference type="PANTHER" id="PTHR43014">
    <property type="entry name" value="MERCURIC REDUCTASE"/>
    <property type="match status" value="1"/>
</dbReference>
<comment type="similarity">
    <text evidence="1">Belongs to the class-I pyridine nucleotide-disulfide oxidoreductase family.</text>
</comment>
<dbReference type="Pfam" id="PF07992">
    <property type="entry name" value="Pyr_redox_2"/>
    <property type="match status" value="1"/>
</dbReference>
<evidence type="ECO:0000259" key="6">
    <source>
        <dbReference type="Pfam" id="PF02852"/>
    </source>
</evidence>
<feature type="domain" description="FAD/NAD(P)-binding" evidence="7">
    <location>
        <begin position="6"/>
        <end position="320"/>
    </location>
</feature>
<feature type="binding site" evidence="4">
    <location>
        <position position="52"/>
    </location>
    <ligand>
        <name>FAD</name>
        <dbReference type="ChEBI" id="CHEBI:57692"/>
    </ligand>
</feature>